<keyword evidence="3" id="KW-1185">Reference proteome</keyword>
<evidence type="ECO:0000313" key="2">
    <source>
        <dbReference type="EMBL" id="OLQ85660.1"/>
    </source>
</evidence>
<comment type="caution">
    <text evidence="2">The sequence shown here is derived from an EMBL/GenBank/DDBJ whole genome shotgun (WGS) entry which is preliminary data.</text>
</comment>
<accession>A0ABX3F8Y3</accession>
<proteinExistence type="predicted"/>
<reference evidence="2 3" key="1">
    <citation type="submission" date="2016-09" db="EMBL/GenBank/DDBJ databases">
        <title>Genomic Taxonomy of the Vibrionaceae.</title>
        <authorList>
            <person name="Gonzalez-Castillo A."/>
            <person name="Gomez-Gil B."/>
            <person name="Enciso-Ibarra K."/>
        </authorList>
    </citation>
    <scope>NUCLEOTIDE SEQUENCE [LARGE SCALE GENOMIC DNA]</scope>
    <source>
        <strain evidence="2 3">CAIM 1731</strain>
    </source>
</reference>
<feature type="transmembrane region" description="Helical" evidence="1">
    <location>
        <begin position="21"/>
        <end position="42"/>
    </location>
</feature>
<gene>
    <name evidence="2" type="ORF">BIY21_18945</name>
</gene>
<dbReference type="Proteomes" id="UP000186206">
    <property type="component" value="Unassembled WGS sequence"/>
</dbReference>
<keyword evidence="1" id="KW-1133">Transmembrane helix</keyword>
<keyword evidence="1" id="KW-0472">Membrane</keyword>
<keyword evidence="1" id="KW-0812">Transmembrane</keyword>
<dbReference type="RefSeq" id="WP_075652315.1">
    <property type="nucleotide sequence ID" value="NZ_AP019657.1"/>
</dbReference>
<evidence type="ECO:0000313" key="3">
    <source>
        <dbReference type="Proteomes" id="UP000186206"/>
    </source>
</evidence>
<feature type="transmembrane region" description="Helical" evidence="1">
    <location>
        <begin position="54"/>
        <end position="73"/>
    </location>
</feature>
<evidence type="ECO:0000256" key="1">
    <source>
        <dbReference type="SAM" id="Phobius"/>
    </source>
</evidence>
<dbReference type="EMBL" id="MJMI01000141">
    <property type="protein sequence ID" value="OLQ85660.1"/>
    <property type="molecule type" value="Genomic_DNA"/>
</dbReference>
<dbReference type="InterPro" id="IPR007272">
    <property type="entry name" value="Sulf_transp_TsuA/YedE"/>
</dbReference>
<protein>
    <submittedName>
        <fullName evidence="2">Uncharacterized protein</fullName>
    </submittedName>
</protein>
<name>A0ABX3F8Y3_9VIBR</name>
<dbReference type="Pfam" id="PF04143">
    <property type="entry name" value="Sulf_transp"/>
    <property type="match status" value="1"/>
</dbReference>
<organism evidence="2 3">
    <name type="scientific">Vibrio ponticus</name>
    <dbReference type="NCBI Taxonomy" id="265668"/>
    <lineage>
        <taxon>Bacteria</taxon>
        <taxon>Pseudomonadati</taxon>
        <taxon>Pseudomonadota</taxon>
        <taxon>Gammaproteobacteria</taxon>
        <taxon>Vibrionales</taxon>
        <taxon>Vibrionaceae</taxon>
        <taxon>Vibrio</taxon>
    </lineage>
</organism>
<sequence>MLQRCGRLTGLFKLKTPSAVLMVKHLLAGILMGVGAVMAQGGNDTQLLVSMPALSPHGFTAVAIIVLGIYVGVKFMSTKLHKI</sequence>